<proteinExistence type="predicted"/>
<evidence type="ECO:0000256" key="1">
    <source>
        <dbReference type="SAM" id="MobiDB-lite"/>
    </source>
</evidence>
<sequence>MTPVRTLTVIEGRPQRSFAKQCHKCSYRAAVPVNTMKRPGAESAERQIITRKFEALGWEIGKKDICPSCVRNANHPQKKETEVQNQQVKPEVAVASQEPRQPTRDERRIIFDKLNNVYVDERTGYSPGWTDKKVSVDLGVPQAWVEKIRDENFGSIGSNSAIDEAVARGQRFLDQAVEMLKIFDQKLVARDKLDLEIRELCKPIESLREERSKLDSMIRDLAKAVRP</sequence>
<evidence type="ECO:0000313" key="2">
    <source>
        <dbReference type="EMBL" id="SHG87669.1"/>
    </source>
</evidence>
<reference evidence="2 3" key="1">
    <citation type="submission" date="2016-11" db="EMBL/GenBank/DDBJ databases">
        <authorList>
            <person name="Jaros S."/>
            <person name="Januszkiewicz K."/>
            <person name="Wedrychowicz H."/>
        </authorList>
    </citation>
    <scope>NUCLEOTIDE SEQUENCE [LARGE SCALE GENOMIC DNA]</scope>
    <source>
        <strain evidence="2 3">GAS138</strain>
    </source>
</reference>
<dbReference type="OrthoDB" id="7853821at2"/>
<dbReference type="RefSeq" id="WP_079601879.1">
    <property type="nucleotide sequence ID" value="NZ_LT670817.1"/>
</dbReference>
<protein>
    <submittedName>
        <fullName evidence="2">Uncharacterized protein</fullName>
    </submittedName>
</protein>
<dbReference type="AlphaFoldDB" id="A0A1M5NEQ9"/>
<dbReference type="EMBL" id="LT670817">
    <property type="protein sequence ID" value="SHG87669.1"/>
    <property type="molecule type" value="Genomic_DNA"/>
</dbReference>
<accession>A0A1M5NEQ9</accession>
<name>A0A1M5NEQ9_9BRAD</name>
<feature type="region of interest" description="Disordered" evidence="1">
    <location>
        <begin position="76"/>
        <end position="103"/>
    </location>
</feature>
<organism evidence="2 3">
    <name type="scientific">Bradyrhizobium erythrophlei</name>
    <dbReference type="NCBI Taxonomy" id="1437360"/>
    <lineage>
        <taxon>Bacteria</taxon>
        <taxon>Pseudomonadati</taxon>
        <taxon>Pseudomonadota</taxon>
        <taxon>Alphaproteobacteria</taxon>
        <taxon>Hyphomicrobiales</taxon>
        <taxon>Nitrobacteraceae</taxon>
        <taxon>Bradyrhizobium</taxon>
    </lineage>
</organism>
<dbReference type="Proteomes" id="UP000189796">
    <property type="component" value="Chromosome I"/>
</dbReference>
<gene>
    <name evidence="2" type="ORF">SAMN05443248_2953</name>
</gene>
<evidence type="ECO:0000313" key="3">
    <source>
        <dbReference type="Proteomes" id="UP000189796"/>
    </source>
</evidence>